<dbReference type="Proteomes" id="UP000276133">
    <property type="component" value="Unassembled WGS sequence"/>
</dbReference>
<dbReference type="InterPro" id="IPR027417">
    <property type="entry name" value="P-loop_NTPase"/>
</dbReference>
<protein>
    <submittedName>
        <fullName evidence="4">NACHT and WD repeat domain-containing 1</fullName>
    </submittedName>
</protein>
<dbReference type="PANTHER" id="PTHR19871:SF28">
    <property type="entry name" value="AAA+ ATPASE DOMAIN-CONTAINING PROTEIN"/>
    <property type="match status" value="1"/>
</dbReference>
<keyword evidence="5" id="KW-1185">Reference proteome</keyword>
<accession>A0A3M7Q0H2</accession>
<dbReference type="PANTHER" id="PTHR19871">
    <property type="entry name" value="BETA TRANSDUCIN-RELATED PROTEIN"/>
    <property type="match status" value="1"/>
</dbReference>
<dbReference type="STRING" id="10195.A0A3M7Q0H2"/>
<dbReference type="EMBL" id="REGN01008024">
    <property type="protein sequence ID" value="RNA04619.1"/>
    <property type="molecule type" value="Genomic_DNA"/>
</dbReference>
<proteinExistence type="predicted"/>
<dbReference type="Pfam" id="PF25469">
    <property type="entry name" value="WHD_NWD1"/>
    <property type="match status" value="1"/>
</dbReference>
<keyword evidence="2" id="KW-0677">Repeat</keyword>
<dbReference type="Gene3D" id="3.40.50.300">
    <property type="entry name" value="P-loop containing nucleotide triphosphate hydrolases"/>
    <property type="match status" value="1"/>
</dbReference>
<evidence type="ECO:0000256" key="2">
    <source>
        <dbReference type="ARBA" id="ARBA00022737"/>
    </source>
</evidence>
<evidence type="ECO:0000256" key="1">
    <source>
        <dbReference type="ARBA" id="ARBA00022574"/>
    </source>
</evidence>
<reference evidence="4 5" key="1">
    <citation type="journal article" date="2018" name="Sci. Rep.">
        <title>Genomic signatures of local adaptation to the degree of environmental predictability in rotifers.</title>
        <authorList>
            <person name="Franch-Gras L."/>
            <person name="Hahn C."/>
            <person name="Garcia-Roger E.M."/>
            <person name="Carmona M.J."/>
            <person name="Serra M."/>
            <person name="Gomez A."/>
        </authorList>
    </citation>
    <scope>NUCLEOTIDE SEQUENCE [LARGE SCALE GENOMIC DNA]</scope>
    <source>
        <strain evidence="4">HYR1</strain>
    </source>
</reference>
<evidence type="ECO:0000313" key="4">
    <source>
        <dbReference type="EMBL" id="RNA04619.1"/>
    </source>
</evidence>
<gene>
    <name evidence="4" type="ORF">BpHYR1_022487</name>
</gene>
<dbReference type="InterPro" id="IPR057588">
    <property type="entry name" value="NWD1/2-like_WH"/>
</dbReference>
<feature type="domain" description="NWD1/2-like winged helix-turn-helix" evidence="3">
    <location>
        <begin position="641"/>
        <end position="685"/>
    </location>
</feature>
<evidence type="ECO:0000259" key="3">
    <source>
        <dbReference type="Pfam" id="PF25469"/>
    </source>
</evidence>
<sequence>MVQQKEEFDLDCSKKNAAKYADILGSKIEKQKDEKQIKYREAVLMRLGAENKHEFTVKWKEEIEDIVEIAPKHSNSGSETEDITNSCATFSQLGFQKYDLDFRNYIHNFNAVIVSKVKALVEKRFQAEQKITSRLCELNILQEIIRHYSRFEELCAKDLIDYPEYTERFKKLITLGSKSDHHPIFLYGSNITGKTSLITKFGLIATNMIEPKSYYLIVRYTDLSNQCSTFEGLLSSMCEQLNLLQNLSCSNEIENKDISQLIDYFFKMCKDFTKSQTKHLVIMIDGLADVNVERLYLSKSSDTNTQINWLFGQLLPPKVHLIVSIKRQTAQMVRAESFDTSIKSKSYQSNPLAQTNTHAAIASASTLSANLGPSSAAVPLFLYNFNERLSNETENYLFELPIPFRKVEPNELIFYFKNDGRSIGDELAMAIVQNFHGSRTNELSSDIQPQNENNQPNYLYLIYMINEIINVNRTNSSFNLDVVSEKFPKDFEAYIHFKLAFNNNVIDVTFIADTVRPGLGQSPALENRGYGQGVPGQYHSFCLNHRKVNQQASAPFNCRRVWLCYHLSIYSGVLYPHLFEVLHIIFRTRQLIQLCMLHHINFSIMLMHLNHLNCVNKTKTYGMLVSDKSVFSKYLVPFLSKLIHTIEKRFNLKMISCICNYITAAHNGITEMELIDLLSCNNEIIVRQEIF</sequence>
<organism evidence="4 5">
    <name type="scientific">Brachionus plicatilis</name>
    <name type="common">Marine rotifer</name>
    <name type="synonym">Brachionus muelleri</name>
    <dbReference type="NCBI Taxonomy" id="10195"/>
    <lineage>
        <taxon>Eukaryota</taxon>
        <taxon>Metazoa</taxon>
        <taxon>Spiralia</taxon>
        <taxon>Gnathifera</taxon>
        <taxon>Rotifera</taxon>
        <taxon>Eurotatoria</taxon>
        <taxon>Monogononta</taxon>
        <taxon>Pseudotrocha</taxon>
        <taxon>Ploima</taxon>
        <taxon>Brachionidae</taxon>
        <taxon>Brachionus</taxon>
    </lineage>
</organism>
<name>A0A3M7Q0H2_BRAPC</name>
<comment type="caution">
    <text evidence="4">The sequence shown here is derived from an EMBL/GenBank/DDBJ whole genome shotgun (WGS) entry which is preliminary data.</text>
</comment>
<dbReference type="SUPFAM" id="SSF52540">
    <property type="entry name" value="P-loop containing nucleoside triphosphate hydrolases"/>
    <property type="match status" value="1"/>
</dbReference>
<dbReference type="AlphaFoldDB" id="A0A3M7Q0H2"/>
<dbReference type="InterPro" id="IPR052752">
    <property type="entry name" value="NACHT-WD_repeat"/>
</dbReference>
<keyword evidence="1" id="KW-0853">WD repeat</keyword>
<evidence type="ECO:0000313" key="5">
    <source>
        <dbReference type="Proteomes" id="UP000276133"/>
    </source>
</evidence>